<feature type="transmembrane region" description="Helical" evidence="1">
    <location>
        <begin position="91"/>
        <end position="112"/>
    </location>
</feature>
<evidence type="ECO:0000313" key="2">
    <source>
        <dbReference type="EMBL" id="PIB24238.1"/>
    </source>
</evidence>
<comment type="caution">
    <text evidence="2">The sequence shown here is derived from an EMBL/GenBank/DDBJ whole genome shotgun (WGS) entry which is preliminary data.</text>
</comment>
<feature type="transmembrane region" description="Helical" evidence="1">
    <location>
        <begin position="132"/>
        <end position="154"/>
    </location>
</feature>
<feature type="transmembrane region" description="Helical" evidence="1">
    <location>
        <begin position="166"/>
        <end position="183"/>
    </location>
</feature>
<dbReference type="EMBL" id="MDGM01000012">
    <property type="protein sequence ID" value="PIB24238.1"/>
    <property type="molecule type" value="Genomic_DNA"/>
</dbReference>
<dbReference type="OrthoDB" id="7827455at2"/>
<evidence type="ECO:0008006" key="4">
    <source>
        <dbReference type="Google" id="ProtNLM"/>
    </source>
</evidence>
<evidence type="ECO:0000313" key="3">
    <source>
        <dbReference type="Proteomes" id="UP000231516"/>
    </source>
</evidence>
<gene>
    <name evidence="2" type="ORF">BFP76_03170</name>
</gene>
<keyword evidence="1" id="KW-0472">Membrane</keyword>
<keyword evidence="1" id="KW-1133">Transmembrane helix</keyword>
<name>A0A2G5K3Y1_9RHOB</name>
<proteinExistence type="predicted"/>
<evidence type="ECO:0000256" key="1">
    <source>
        <dbReference type="SAM" id="Phobius"/>
    </source>
</evidence>
<reference evidence="2 3" key="1">
    <citation type="submission" date="2016-08" db="EMBL/GenBank/DDBJ databases">
        <title>Draft genome of Amylibacter sp. strain 4G11.</title>
        <authorList>
            <person name="Wong S.-K."/>
            <person name="Hamasaki K."/>
            <person name="Yoshizawa S."/>
        </authorList>
    </citation>
    <scope>NUCLEOTIDE SEQUENCE [LARGE SCALE GENOMIC DNA]</scope>
    <source>
        <strain evidence="2 3">4G11</strain>
    </source>
</reference>
<feature type="transmembrane region" description="Helical" evidence="1">
    <location>
        <begin position="55"/>
        <end position="79"/>
    </location>
</feature>
<feature type="transmembrane region" description="Helical" evidence="1">
    <location>
        <begin position="21"/>
        <end position="43"/>
    </location>
</feature>
<dbReference type="RefSeq" id="WP_099592521.1">
    <property type="nucleotide sequence ID" value="NZ_MDGM01000012.1"/>
</dbReference>
<accession>A0A2G5K3Y1</accession>
<keyword evidence="3" id="KW-1185">Reference proteome</keyword>
<dbReference type="AlphaFoldDB" id="A0A2G5K3Y1"/>
<feature type="transmembrane region" description="Helical" evidence="1">
    <location>
        <begin position="189"/>
        <end position="210"/>
    </location>
</feature>
<organism evidence="2 3">
    <name type="scientific">Paramylibacter kogurei</name>
    <dbReference type="NCBI Taxonomy" id="1889778"/>
    <lineage>
        <taxon>Bacteria</taxon>
        <taxon>Pseudomonadati</taxon>
        <taxon>Pseudomonadota</taxon>
        <taxon>Alphaproteobacteria</taxon>
        <taxon>Rhodobacterales</taxon>
        <taxon>Paracoccaceae</taxon>
        <taxon>Paramylibacter</taxon>
    </lineage>
</organism>
<sequence>MTNTFDNTQNSMDRKAEVWPVFKALIIVAVLWVVSSQLYYYLVDWLGLDSGYNDAPILFALFYVGWAIATVALFWRLLSSVVNKTILHREALYLLPILDGFGLFVVYFLPVLPSVSVIRAPENPPEFMFATAWYYLPKTADILFQQAIVMVLIFTAARAKFSIRTIAIAMAVAFGGFHLLLALDGFTPLYVARFTIGATAFGALLPYLYLRLRNGFRWAFSCHWGFYAFDATLTHLILAAPPWAQT</sequence>
<protein>
    <recommendedName>
        <fullName evidence="4">CAAX protease</fullName>
    </recommendedName>
</protein>
<dbReference type="Proteomes" id="UP000231516">
    <property type="component" value="Unassembled WGS sequence"/>
</dbReference>
<keyword evidence="1" id="KW-0812">Transmembrane</keyword>